<accession>A0A131YZE0</accession>
<proteinExistence type="predicted"/>
<name>A0A131YZE0_RHIAP</name>
<reference evidence="2" key="1">
    <citation type="journal article" date="2016" name="Ticks Tick Borne Dis.">
        <title>De novo assembly and annotation of the salivary gland transcriptome of Rhipicephalus appendiculatus male and female ticks during blood feeding.</title>
        <authorList>
            <person name="de Castro M.H."/>
            <person name="de Klerk D."/>
            <person name="Pienaar R."/>
            <person name="Latif A.A."/>
            <person name="Rees D.J."/>
            <person name="Mans B.J."/>
        </authorList>
    </citation>
    <scope>NUCLEOTIDE SEQUENCE</scope>
    <source>
        <tissue evidence="2">Salivary glands</tissue>
    </source>
</reference>
<evidence type="ECO:0000313" key="2">
    <source>
        <dbReference type="EMBL" id="JAP83860.1"/>
    </source>
</evidence>
<feature type="chain" id="PRO_5007286393" evidence="1">
    <location>
        <begin position="27"/>
        <end position="208"/>
    </location>
</feature>
<keyword evidence="1" id="KW-0732">Signal</keyword>
<organism evidence="2">
    <name type="scientific">Rhipicephalus appendiculatus</name>
    <name type="common">Brown ear tick</name>
    <dbReference type="NCBI Taxonomy" id="34631"/>
    <lineage>
        <taxon>Eukaryota</taxon>
        <taxon>Metazoa</taxon>
        <taxon>Ecdysozoa</taxon>
        <taxon>Arthropoda</taxon>
        <taxon>Chelicerata</taxon>
        <taxon>Arachnida</taxon>
        <taxon>Acari</taxon>
        <taxon>Parasitiformes</taxon>
        <taxon>Ixodida</taxon>
        <taxon>Ixodoidea</taxon>
        <taxon>Ixodidae</taxon>
        <taxon>Rhipicephalinae</taxon>
        <taxon>Rhipicephalus</taxon>
        <taxon>Rhipicephalus</taxon>
    </lineage>
</organism>
<dbReference type="AlphaFoldDB" id="A0A131YZE0"/>
<evidence type="ECO:0000256" key="1">
    <source>
        <dbReference type="SAM" id="SignalP"/>
    </source>
</evidence>
<feature type="signal peptide" evidence="1">
    <location>
        <begin position="1"/>
        <end position="26"/>
    </location>
</feature>
<protein>
    <submittedName>
        <fullName evidence="2">Lipocalin</fullName>
    </submittedName>
</protein>
<sequence>MKKSGIFSTIISAILVVSVWPCGTQTRKVQPDIKKFLTPGEIVWVLVTSAERGPDCQVDIIDTIVAGKVYFRRLIGYKFTMSDFQQFLEGHLQSSRKFRRNVSDVLNVGYRGAAPTSEEKLLYLSQQYNCGVFEVKGLPNASAGANYELRSKNPSNEGALNTQCFKAYNKTAARGKRRRISVDPYCEDILKGNSDIVSSINMASGAIG</sequence>
<dbReference type="EMBL" id="GEDV01004697">
    <property type="protein sequence ID" value="JAP83860.1"/>
    <property type="molecule type" value="Transcribed_RNA"/>
</dbReference>